<evidence type="ECO:0000313" key="1">
    <source>
        <dbReference type="EMBL" id="QBA20143.1"/>
    </source>
</evidence>
<proteinExistence type="predicted"/>
<dbReference type="EMBL" id="CP035532">
    <property type="protein sequence ID" value="QBA20143.1"/>
    <property type="molecule type" value="Genomic_DNA"/>
</dbReference>
<sequence>MNLDFETFKKDINWFIRPNDLVTLYDTESVLNLSDNFTSTFPKLSQLIQKARKLEFSVNNNPYRLFSWTNKYNRSCGWLTKIELEDTDNIVLAKEHELLLKEIGGISESYHQPEPALTNNQDYLFLKSACITGIGEWEEYYENLCEEENKQPIQYNDFICFALEANGNMTMYEKNSGKVLLFAHDHWFENVDPLEDQPEYTFYTIQDVDNFVDYVEKIAEEWSEAVL</sequence>
<dbReference type="AlphaFoldDB" id="A0A411DIF7"/>
<gene>
    <name evidence="1" type="ORF">EU348_02770</name>
</gene>
<reference evidence="1" key="1">
    <citation type="submission" date="2019-01" db="EMBL/GenBank/DDBJ databases">
        <title>Whole Genome Sequencing for Putative Detection of Antimicrobial Resistance and Potential Virulence Factors in Chryseobacterium indologenes isolated from Nile Tilapia in Tanzania.</title>
        <authorList>
            <person name="Mwega E."/>
            <person name="Mutoloki S."/>
            <person name="Mugimba K."/>
            <person name="Colquhoun D."/>
            <person name="Mdegela R."/>
            <person name="Evensen O."/>
            <person name="Wasteson Y."/>
        </authorList>
    </citation>
    <scope>NUCLEOTIDE SEQUENCE [LARGE SCALE GENOMIC DNA]</scope>
    <source>
        <strain evidence="1">StR 01</strain>
    </source>
</reference>
<organism evidence="1">
    <name type="scientific">Chryseobacterium indologenes</name>
    <name type="common">Flavobacterium indologenes</name>
    <dbReference type="NCBI Taxonomy" id="253"/>
    <lineage>
        <taxon>Bacteria</taxon>
        <taxon>Pseudomonadati</taxon>
        <taxon>Bacteroidota</taxon>
        <taxon>Flavobacteriia</taxon>
        <taxon>Flavobacteriales</taxon>
        <taxon>Weeksellaceae</taxon>
        <taxon>Chryseobacterium group</taxon>
        <taxon>Chryseobacterium</taxon>
    </lineage>
</organism>
<accession>A0A411DIF7</accession>
<protein>
    <submittedName>
        <fullName evidence="1">Uncharacterized protein</fullName>
    </submittedName>
</protein>
<name>A0A411DIF7_CHRID</name>